<sequence length="109" mass="11384">MLRTTPLNPRASGGKLNVSSVVGPLNVPPLFPQQAAGLLSSRGEKLCPPLFIPPQAGGRRIDLPRLRGTEGVELHSPAACGGTEGGKLFVVHTTTLLDSKTWHVALSGL</sequence>
<organism evidence="1 2">
    <name type="scientific">Vecturithrix granuli</name>
    <dbReference type="NCBI Taxonomy" id="1499967"/>
    <lineage>
        <taxon>Bacteria</taxon>
        <taxon>Candidatus Moduliflexota</taxon>
        <taxon>Candidatus Vecturitrichia</taxon>
        <taxon>Candidatus Vecturitrichales</taxon>
        <taxon>Candidatus Vecturitrichaceae</taxon>
        <taxon>Candidatus Vecturithrix</taxon>
    </lineage>
</organism>
<gene>
    <name evidence="1" type="ORF">U27_06358</name>
</gene>
<name>A0A081C469_VECG1</name>
<protein>
    <submittedName>
        <fullName evidence="1">Uncharacterized protein</fullName>
    </submittedName>
</protein>
<dbReference type="AlphaFoldDB" id="A0A081C469"/>
<dbReference type="Proteomes" id="UP000030661">
    <property type="component" value="Unassembled WGS sequence"/>
</dbReference>
<evidence type="ECO:0000313" key="2">
    <source>
        <dbReference type="Proteomes" id="UP000030661"/>
    </source>
</evidence>
<dbReference type="STRING" id="1499967.U27_06358"/>
<keyword evidence="2" id="KW-1185">Reference proteome</keyword>
<evidence type="ECO:0000313" key="1">
    <source>
        <dbReference type="EMBL" id="GAK59374.1"/>
    </source>
</evidence>
<accession>A0A081C469</accession>
<dbReference type="EMBL" id="DF820470">
    <property type="protein sequence ID" value="GAK59374.1"/>
    <property type="molecule type" value="Genomic_DNA"/>
</dbReference>
<reference evidence="1 2" key="1">
    <citation type="journal article" date="2015" name="PeerJ">
        <title>First genomic representation of candidate bacterial phylum KSB3 points to enhanced environmental sensing as a trigger of wastewater bulking.</title>
        <authorList>
            <person name="Sekiguchi Y."/>
            <person name="Ohashi A."/>
            <person name="Parks D.H."/>
            <person name="Yamauchi T."/>
            <person name="Tyson G.W."/>
            <person name="Hugenholtz P."/>
        </authorList>
    </citation>
    <scope>NUCLEOTIDE SEQUENCE [LARGE SCALE GENOMIC DNA]</scope>
</reference>
<dbReference type="HOGENOM" id="CLU_2178646_0_0_0"/>
<proteinExistence type="predicted"/>